<evidence type="ECO:0000313" key="2">
    <source>
        <dbReference type="Proteomes" id="UP000028719"/>
    </source>
</evidence>
<protein>
    <submittedName>
        <fullName evidence="1">Uncharacterized protein</fullName>
    </submittedName>
</protein>
<sequence>MSLNFNVVEIYQIVCLIGWMLQEIRRMKLLMLDKGAIGLLSNEKKQTILLSLKKKCGIK</sequence>
<dbReference type="EMBL" id="JPRI01000012">
    <property type="protein sequence ID" value="KFF23385.1"/>
    <property type="molecule type" value="Genomic_DNA"/>
</dbReference>
<reference evidence="1 2" key="1">
    <citation type="submission" date="2014-07" db="EMBL/GenBank/DDBJ databases">
        <title>Genome of Chryseobacterium vrystaatense LMG 22846.</title>
        <authorList>
            <person name="Pipes S.E."/>
            <person name="Stropko S.J."/>
            <person name="Newman J.D."/>
        </authorList>
    </citation>
    <scope>NUCLEOTIDE SEQUENCE [LARGE SCALE GENOMIC DNA]</scope>
    <source>
        <strain evidence="1 2">LMG 22846</strain>
    </source>
</reference>
<keyword evidence="2" id="KW-1185">Reference proteome</keyword>
<comment type="caution">
    <text evidence="1">The sequence shown here is derived from an EMBL/GenBank/DDBJ whole genome shotgun (WGS) entry which is preliminary data.</text>
</comment>
<proteinExistence type="predicted"/>
<dbReference type="Proteomes" id="UP000028719">
    <property type="component" value="Unassembled WGS sequence"/>
</dbReference>
<evidence type="ECO:0000313" key="1">
    <source>
        <dbReference type="EMBL" id="KFF23385.1"/>
    </source>
</evidence>
<name>A0ABR4UFU4_9FLAO</name>
<gene>
    <name evidence="1" type="ORF">IW16_24245</name>
</gene>
<accession>A0ABR4UFU4</accession>
<organism evidence="1 2">
    <name type="scientific">Chryseobacterium vrystaatense</name>
    <dbReference type="NCBI Taxonomy" id="307480"/>
    <lineage>
        <taxon>Bacteria</taxon>
        <taxon>Pseudomonadati</taxon>
        <taxon>Bacteroidota</taxon>
        <taxon>Flavobacteriia</taxon>
        <taxon>Flavobacteriales</taxon>
        <taxon>Weeksellaceae</taxon>
        <taxon>Chryseobacterium group</taxon>
        <taxon>Chryseobacterium</taxon>
    </lineage>
</organism>